<organism evidence="2 3">
    <name type="scientific">Streblomastix strix</name>
    <dbReference type="NCBI Taxonomy" id="222440"/>
    <lineage>
        <taxon>Eukaryota</taxon>
        <taxon>Metamonada</taxon>
        <taxon>Preaxostyla</taxon>
        <taxon>Oxymonadida</taxon>
        <taxon>Streblomastigidae</taxon>
        <taxon>Streblomastix</taxon>
    </lineage>
</organism>
<evidence type="ECO:0000313" key="3">
    <source>
        <dbReference type="Proteomes" id="UP000324800"/>
    </source>
</evidence>
<sequence>MDRYTVPMCRVETPKLPKNRQLLVQIAIQDRDGRVEGLPSNNYFKDHPLYELSLIDLQLYDPISQSSSKVREDRPNISLIQQTSHRPITL</sequence>
<dbReference type="Proteomes" id="UP000324800">
    <property type="component" value="Unassembled WGS sequence"/>
</dbReference>
<accession>A0A5J4U539</accession>
<name>A0A5J4U539_9EUKA</name>
<feature type="compositionally biased region" description="Polar residues" evidence="1">
    <location>
        <begin position="78"/>
        <end position="90"/>
    </location>
</feature>
<gene>
    <name evidence="2" type="ORF">EZS28_039183</name>
</gene>
<evidence type="ECO:0000313" key="2">
    <source>
        <dbReference type="EMBL" id="KAA6365290.1"/>
    </source>
</evidence>
<reference evidence="2 3" key="1">
    <citation type="submission" date="2019-03" db="EMBL/GenBank/DDBJ databases">
        <title>Single cell metagenomics reveals metabolic interactions within the superorganism composed of flagellate Streblomastix strix and complex community of Bacteroidetes bacteria on its surface.</title>
        <authorList>
            <person name="Treitli S.C."/>
            <person name="Kolisko M."/>
            <person name="Husnik F."/>
            <person name="Keeling P."/>
            <person name="Hampl V."/>
        </authorList>
    </citation>
    <scope>NUCLEOTIDE SEQUENCE [LARGE SCALE GENOMIC DNA]</scope>
    <source>
        <strain evidence="2">ST1C</strain>
    </source>
</reference>
<dbReference type="AlphaFoldDB" id="A0A5J4U539"/>
<evidence type="ECO:0000256" key="1">
    <source>
        <dbReference type="SAM" id="MobiDB-lite"/>
    </source>
</evidence>
<protein>
    <submittedName>
        <fullName evidence="2">Uncharacterized protein</fullName>
    </submittedName>
</protein>
<feature type="region of interest" description="Disordered" evidence="1">
    <location>
        <begin position="66"/>
        <end position="90"/>
    </location>
</feature>
<dbReference type="EMBL" id="SNRW01020618">
    <property type="protein sequence ID" value="KAA6365290.1"/>
    <property type="molecule type" value="Genomic_DNA"/>
</dbReference>
<comment type="caution">
    <text evidence="2">The sequence shown here is derived from an EMBL/GenBank/DDBJ whole genome shotgun (WGS) entry which is preliminary data.</text>
</comment>
<proteinExistence type="predicted"/>